<evidence type="ECO:0000256" key="2">
    <source>
        <dbReference type="SAM" id="Phobius"/>
    </source>
</evidence>
<dbReference type="Proteomes" id="UP000007266">
    <property type="component" value="Linkage group 2"/>
</dbReference>
<keyword evidence="2" id="KW-0812">Transmembrane</keyword>
<name>D6W902_TRICA</name>
<feature type="transmembrane region" description="Helical" evidence="2">
    <location>
        <begin position="223"/>
        <end position="244"/>
    </location>
</feature>
<gene>
    <name evidence="3" type="primary">GLEAN_00663</name>
    <name evidence="3" type="ORF">TcasGA2_TC000663</name>
</gene>
<reference evidence="3 4" key="2">
    <citation type="journal article" date="2010" name="Nucleic Acids Res.">
        <title>BeetleBase in 2010: revisions to provide comprehensive genomic information for Tribolium castaneum.</title>
        <authorList>
            <person name="Kim H.S."/>
            <person name="Murphy T."/>
            <person name="Xia J."/>
            <person name="Caragea D."/>
            <person name="Park Y."/>
            <person name="Beeman R.W."/>
            <person name="Lorenzen M.D."/>
            <person name="Butcher S."/>
            <person name="Manak J.R."/>
            <person name="Brown S.J."/>
        </authorList>
    </citation>
    <scope>GENOME REANNOTATION</scope>
    <source>
        <strain evidence="3 4">Georgia GA2</strain>
    </source>
</reference>
<dbReference type="EMBL" id="KQ971312">
    <property type="protein sequence ID" value="EEZ98224.1"/>
    <property type="molecule type" value="Genomic_DNA"/>
</dbReference>
<evidence type="ECO:0000313" key="4">
    <source>
        <dbReference type="Proteomes" id="UP000007266"/>
    </source>
</evidence>
<dbReference type="HOGENOM" id="CLU_720287_0_0_1"/>
<sequence>MTKNRKIDRPTCPPAALTRRLGPAEFGNGSGEDPERENRSSISAFPGLKFPPLHSGWKKCIFGPSKIALRPQNAPCGPKCWAVPWARIKFYCKNPVPKSCFSGFRGQEFAISVSNLKTASQCTCASQKGRKIKRATMCAAGPLVIFGIGRNQYEFSSATPLRVNSSIQRLLASINKRHLGWNSAMYGDVCKKYYEFRTTCSLNTWFAHKTLKLRLYDRFSSKVVEVFIFLTNYSYFIKYLLLVYLGPLGEIFGQKAQLLIIPYLSSAGIKRVWCLGKGRSREIMPCKSSVNDRGSDHAPMCCQTEAILPAPDQYQPGKTLDTANTDAVMRWTRTFWAMPRLTDTLQEAILVRFCTESSVCDVNNLGALEMRPGTGLSASLQEII</sequence>
<evidence type="ECO:0000313" key="3">
    <source>
        <dbReference type="EMBL" id="EEZ98224.1"/>
    </source>
</evidence>
<proteinExistence type="predicted"/>
<keyword evidence="4" id="KW-1185">Reference proteome</keyword>
<keyword evidence="2" id="KW-1133">Transmembrane helix</keyword>
<evidence type="ECO:0000256" key="1">
    <source>
        <dbReference type="SAM" id="MobiDB-lite"/>
    </source>
</evidence>
<reference evidence="3 4" key="1">
    <citation type="journal article" date="2008" name="Nature">
        <title>The genome of the model beetle and pest Tribolium castaneum.</title>
        <authorList>
            <consortium name="Tribolium Genome Sequencing Consortium"/>
            <person name="Richards S."/>
            <person name="Gibbs R.A."/>
            <person name="Weinstock G.M."/>
            <person name="Brown S.J."/>
            <person name="Denell R."/>
            <person name="Beeman R.W."/>
            <person name="Gibbs R."/>
            <person name="Beeman R.W."/>
            <person name="Brown S.J."/>
            <person name="Bucher G."/>
            <person name="Friedrich M."/>
            <person name="Grimmelikhuijzen C.J."/>
            <person name="Klingler M."/>
            <person name="Lorenzen M."/>
            <person name="Richards S."/>
            <person name="Roth S."/>
            <person name="Schroder R."/>
            <person name="Tautz D."/>
            <person name="Zdobnov E.M."/>
            <person name="Muzny D."/>
            <person name="Gibbs R.A."/>
            <person name="Weinstock G.M."/>
            <person name="Attaway T."/>
            <person name="Bell S."/>
            <person name="Buhay C.J."/>
            <person name="Chandrabose M.N."/>
            <person name="Chavez D."/>
            <person name="Clerk-Blankenburg K.P."/>
            <person name="Cree A."/>
            <person name="Dao M."/>
            <person name="Davis C."/>
            <person name="Chacko J."/>
            <person name="Dinh H."/>
            <person name="Dugan-Rocha S."/>
            <person name="Fowler G."/>
            <person name="Garner T.T."/>
            <person name="Garnes J."/>
            <person name="Gnirke A."/>
            <person name="Hawes A."/>
            <person name="Hernandez J."/>
            <person name="Hines S."/>
            <person name="Holder M."/>
            <person name="Hume J."/>
            <person name="Jhangiani S.N."/>
            <person name="Joshi V."/>
            <person name="Khan Z.M."/>
            <person name="Jackson L."/>
            <person name="Kovar C."/>
            <person name="Kowis A."/>
            <person name="Lee S."/>
            <person name="Lewis L.R."/>
            <person name="Margolis J."/>
            <person name="Morgan M."/>
            <person name="Nazareth L.V."/>
            <person name="Nguyen N."/>
            <person name="Okwuonu G."/>
            <person name="Parker D."/>
            <person name="Richards S."/>
            <person name="Ruiz S.J."/>
            <person name="Santibanez J."/>
            <person name="Savard J."/>
            <person name="Scherer S.E."/>
            <person name="Schneider B."/>
            <person name="Sodergren E."/>
            <person name="Tautz D."/>
            <person name="Vattahil S."/>
            <person name="Villasana D."/>
            <person name="White C.S."/>
            <person name="Wright R."/>
            <person name="Park Y."/>
            <person name="Beeman R.W."/>
            <person name="Lord J."/>
            <person name="Oppert B."/>
            <person name="Lorenzen M."/>
            <person name="Brown S."/>
            <person name="Wang L."/>
            <person name="Savard J."/>
            <person name="Tautz D."/>
            <person name="Richards S."/>
            <person name="Weinstock G."/>
            <person name="Gibbs R.A."/>
            <person name="Liu Y."/>
            <person name="Worley K."/>
            <person name="Weinstock G."/>
            <person name="Elsik C.G."/>
            <person name="Reese J.T."/>
            <person name="Elhaik E."/>
            <person name="Landan G."/>
            <person name="Graur D."/>
            <person name="Arensburger P."/>
            <person name="Atkinson P."/>
            <person name="Beeman R.W."/>
            <person name="Beidler J."/>
            <person name="Brown S.J."/>
            <person name="Demuth J.P."/>
            <person name="Drury D.W."/>
            <person name="Du Y.Z."/>
            <person name="Fujiwara H."/>
            <person name="Lorenzen M."/>
            <person name="Maselli V."/>
            <person name="Osanai M."/>
            <person name="Park Y."/>
            <person name="Robertson H.M."/>
            <person name="Tu Z."/>
            <person name="Wang J.J."/>
            <person name="Wang S."/>
            <person name="Richards S."/>
            <person name="Song H."/>
            <person name="Zhang L."/>
            <person name="Sodergren E."/>
            <person name="Werner D."/>
            <person name="Stanke M."/>
            <person name="Morgenstern B."/>
            <person name="Solovyev V."/>
            <person name="Kosarev P."/>
            <person name="Brown G."/>
            <person name="Chen H.C."/>
            <person name="Ermolaeva O."/>
            <person name="Hlavina W."/>
            <person name="Kapustin Y."/>
            <person name="Kiryutin B."/>
            <person name="Kitts P."/>
            <person name="Maglott D."/>
            <person name="Pruitt K."/>
            <person name="Sapojnikov V."/>
            <person name="Souvorov A."/>
            <person name="Mackey A.J."/>
            <person name="Waterhouse R.M."/>
            <person name="Wyder S."/>
            <person name="Zdobnov E.M."/>
            <person name="Zdobnov E.M."/>
            <person name="Wyder S."/>
            <person name="Kriventseva E.V."/>
            <person name="Kadowaki T."/>
            <person name="Bork P."/>
            <person name="Aranda M."/>
            <person name="Bao R."/>
            <person name="Beermann A."/>
            <person name="Berns N."/>
            <person name="Bolognesi R."/>
            <person name="Bonneton F."/>
            <person name="Bopp D."/>
            <person name="Brown S.J."/>
            <person name="Bucher G."/>
            <person name="Butts T."/>
            <person name="Chaumot A."/>
            <person name="Denell R.E."/>
            <person name="Ferrier D.E."/>
            <person name="Friedrich M."/>
            <person name="Gordon C.M."/>
            <person name="Jindra M."/>
            <person name="Klingler M."/>
            <person name="Lan Q."/>
            <person name="Lattorff H.M."/>
            <person name="Laudet V."/>
            <person name="von Levetsow C."/>
            <person name="Liu Z."/>
            <person name="Lutz R."/>
            <person name="Lynch J.A."/>
            <person name="da Fonseca R.N."/>
            <person name="Posnien N."/>
            <person name="Reuter R."/>
            <person name="Roth S."/>
            <person name="Savard J."/>
            <person name="Schinko J.B."/>
            <person name="Schmitt C."/>
            <person name="Schoppmeier M."/>
            <person name="Schroder R."/>
            <person name="Shippy T.D."/>
            <person name="Simonnet F."/>
            <person name="Marques-Souza H."/>
            <person name="Tautz D."/>
            <person name="Tomoyasu Y."/>
            <person name="Trauner J."/>
            <person name="Van der Zee M."/>
            <person name="Vervoort M."/>
            <person name="Wittkopp N."/>
            <person name="Wimmer E.A."/>
            <person name="Yang X."/>
            <person name="Jones A.K."/>
            <person name="Sattelle D.B."/>
            <person name="Ebert P.R."/>
            <person name="Nelson D."/>
            <person name="Scott J.G."/>
            <person name="Beeman R.W."/>
            <person name="Muthukrishnan S."/>
            <person name="Kramer K.J."/>
            <person name="Arakane Y."/>
            <person name="Beeman R.W."/>
            <person name="Zhu Q."/>
            <person name="Hogenkamp D."/>
            <person name="Dixit R."/>
            <person name="Oppert B."/>
            <person name="Jiang H."/>
            <person name="Zou Z."/>
            <person name="Marshall J."/>
            <person name="Elpidina E."/>
            <person name="Vinokurov K."/>
            <person name="Oppert C."/>
            <person name="Zou Z."/>
            <person name="Evans J."/>
            <person name="Lu Z."/>
            <person name="Zhao P."/>
            <person name="Sumathipala N."/>
            <person name="Altincicek B."/>
            <person name="Vilcinskas A."/>
            <person name="Williams M."/>
            <person name="Hultmark D."/>
            <person name="Hetru C."/>
            <person name="Jiang H."/>
            <person name="Grimmelikhuijzen C.J."/>
            <person name="Hauser F."/>
            <person name="Cazzamali G."/>
            <person name="Williamson M."/>
            <person name="Park Y."/>
            <person name="Li B."/>
            <person name="Tanaka Y."/>
            <person name="Predel R."/>
            <person name="Neupert S."/>
            <person name="Schachtner J."/>
            <person name="Verleyen P."/>
            <person name="Raible F."/>
            <person name="Bork P."/>
            <person name="Friedrich M."/>
            <person name="Walden K.K."/>
            <person name="Robertson H.M."/>
            <person name="Angeli S."/>
            <person name="Foret S."/>
            <person name="Bucher G."/>
            <person name="Schuetz S."/>
            <person name="Maleszka R."/>
            <person name="Wimmer E.A."/>
            <person name="Beeman R.W."/>
            <person name="Lorenzen M."/>
            <person name="Tomoyasu Y."/>
            <person name="Miller S.C."/>
            <person name="Grossmann D."/>
            <person name="Bucher G."/>
        </authorList>
    </citation>
    <scope>NUCLEOTIDE SEQUENCE [LARGE SCALE GENOMIC DNA]</scope>
    <source>
        <strain evidence="3 4">Georgia GA2</strain>
    </source>
</reference>
<dbReference type="AlphaFoldDB" id="D6W902"/>
<organism evidence="3 4">
    <name type="scientific">Tribolium castaneum</name>
    <name type="common">Red flour beetle</name>
    <dbReference type="NCBI Taxonomy" id="7070"/>
    <lineage>
        <taxon>Eukaryota</taxon>
        <taxon>Metazoa</taxon>
        <taxon>Ecdysozoa</taxon>
        <taxon>Arthropoda</taxon>
        <taxon>Hexapoda</taxon>
        <taxon>Insecta</taxon>
        <taxon>Pterygota</taxon>
        <taxon>Neoptera</taxon>
        <taxon>Endopterygota</taxon>
        <taxon>Coleoptera</taxon>
        <taxon>Polyphaga</taxon>
        <taxon>Cucujiformia</taxon>
        <taxon>Tenebrionidae</taxon>
        <taxon>Tenebrionidae incertae sedis</taxon>
        <taxon>Tribolium</taxon>
    </lineage>
</organism>
<protein>
    <submittedName>
        <fullName evidence="3">Uncharacterized protein</fullName>
    </submittedName>
</protein>
<feature type="region of interest" description="Disordered" evidence="1">
    <location>
        <begin position="1"/>
        <end position="41"/>
    </location>
</feature>
<keyword evidence="2" id="KW-0472">Membrane</keyword>
<accession>D6W902</accession>